<evidence type="ECO:0000256" key="1">
    <source>
        <dbReference type="ARBA" id="ARBA00004613"/>
    </source>
</evidence>
<evidence type="ECO:0000256" key="3">
    <source>
        <dbReference type="ARBA" id="ARBA00011559"/>
    </source>
</evidence>
<protein>
    <recommendedName>
        <fullName evidence="4">Apolipoprotein M</fullName>
    </recommendedName>
</protein>
<dbReference type="AlphaFoldDB" id="A0AAU9ZC53"/>
<keyword evidence="5" id="KW-0813">Transport</keyword>
<evidence type="ECO:0000256" key="6">
    <source>
        <dbReference type="ARBA" id="ARBA00022525"/>
    </source>
</evidence>
<feature type="chain" id="PRO_5043460139" description="Apolipoprotein M" evidence="12">
    <location>
        <begin position="22"/>
        <end position="190"/>
    </location>
</feature>
<dbReference type="EMBL" id="CALSGD010001418">
    <property type="protein sequence ID" value="CAH6790112.1"/>
    <property type="molecule type" value="Genomic_DNA"/>
</dbReference>
<dbReference type="SUPFAM" id="SSF50814">
    <property type="entry name" value="Lipocalins"/>
    <property type="match status" value="1"/>
</dbReference>
<evidence type="ECO:0000256" key="10">
    <source>
        <dbReference type="ARBA" id="ARBA00023157"/>
    </source>
</evidence>
<gene>
    <name evidence="13" type="primary">Apom</name>
    <name evidence="13" type="ORF">PHOROB_LOCUS7488</name>
</gene>
<dbReference type="GO" id="GO:0033344">
    <property type="term" value="P:cholesterol efflux"/>
    <property type="evidence" value="ECO:0007669"/>
    <property type="project" value="TreeGrafter"/>
</dbReference>
<dbReference type="GO" id="GO:0034364">
    <property type="term" value="C:high-density lipoprotein particle"/>
    <property type="evidence" value="ECO:0007669"/>
    <property type="project" value="UniProtKB-KW"/>
</dbReference>
<evidence type="ECO:0000256" key="8">
    <source>
        <dbReference type="ARBA" id="ARBA00022850"/>
    </source>
</evidence>
<comment type="caution">
    <text evidence="13">The sequence shown here is derived from an EMBL/GenBank/DDBJ whole genome shotgun (WGS) entry which is preliminary data.</text>
</comment>
<dbReference type="CDD" id="cd19450">
    <property type="entry name" value="lipocalin_ApoM"/>
    <property type="match status" value="1"/>
</dbReference>
<keyword evidence="10" id="KW-1015">Disulfide bond</keyword>
<sequence>MFHQVWAAVLYLYGLLFNSMNQCPEHGQLTALKVGERESPEPHLGLWYFIAGAAPTKEELATFDSVDNIIFNMATGSAPRQLQLGAAIRTKNGICVPRKWTYHLTEGKGSTDLRTEGRPDMKTDLFSSSCPGGIVLKETGHGYQRFLLYNRSPHPPEKCVEEFQSLTSCLDFKAFLVTPRNQEACRLSSK</sequence>
<accession>A0AAU9ZC53</accession>
<comment type="function">
    <text evidence="11">Probably involved in lipid transport. Can bind sphingosine-1-phosphate, myristic acid, palmitic acid and stearic acid, retinol, all-trans-retinoic acid and 9-cis-retinoic acid.</text>
</comment>
<name>A0AAU9ZC53_PHORO</name>
<dbReference type="KEGG" id="prob:127224340"/>
<comment type="subunit">
    <text evidence="3">Interacts with LRP2; LRP2 mediates APOM renal uptake and subsequent lysosomal degradation.</text>
</comment>
<comment type="subcellular location">
    <subcellularLocation>
        <location evidence="1">Secreted</location>
    </subcellularLocation>
</comment>
<dbReference type="GO" id="GO:0005319">
    <property type="term" value="F:lipid transporter activity"/>
    <property type="evidence" value="ECO:0007669"/>
    <property type="project" value="TreeGrafter"/>
</dbReference>
<dbReference type="PANTHER" id="PTHR32028">
    <property type="entry name" value="APOLIPOPROTEIN M"/>
    <property type="match status" value="1"/>
</dbReference>
<dbReference type="Proteomes" id="UP001152836">
    <property type="component" value="Unassembled WGS sequence"/>
</dbReference>
<dbReference type="FunFam" id="2.40.128.20:FF:000011">
    <property type="entry name" value="Apolipoprotein M"/>
    <property type="match status" value="1"/>
</dbReference>
<keyword evidence="14" id="KW-1185">Reference proteome</keyword>
<dbReference type="PANTHER" id="PTHR32028:SF1">
    <property type="entry name" value="APOLIPOPROTEIN M"/>
    <property type="match status" value="1"/>
</dbReference>
<evidence type="ECO:0000313" key="13">
    <source>
        <dbReference type="EMBL" id="CAH6790112.1"/>
    </source>
</evidence>
<dbReference type="InterPro" id="IPR012674">
    <property type="entry name" value="Calycin"/>
</dbReference>
<evidence type="ECO:0000256" key="2">
    <source>
        <dbReference type="ARBA" id="ARBA00007071"/>
    </source>
</evidence>
<evidence type="ECO:0000256" key="5">
    <source>
        <dbReference type="ARBA" id="ARBA00022448"/>
    </source>
</evidence>
<dbReference type="InterPro" id="IPR022734">
    <property type="entry name" value="ApoM"/>
</dbReference>
<comment type="similarity">
    <text evidence="2">Belongs to the calycin superfamily. Lipocalin family. Highly divergent.</text>
</comment>
<dbReference type="GO" id="GO:0034361">
    <property type="term" value="C:very-low-density lipoprotein particle"/>
    <property type="evidence" value="ECO:0007669"/>
    <property type="project" value="TreeGrafter"/>
</dbReference>
<keyword evidence="6" id="KW-0964">Secreted</keyword>
<dbReference type="GO" id="GO:0034384">
    <property type="term" value="P:high-density lipoprotein particle clearance"/>
    <property type="evidence" value="ECO:0007669"/>
    <property type="project" value="TreeGrafter"/>
</dbReference>
<evidence type="ECO:0000256" key="9">
    <source>
        <dbReference type="ARBA" id="ARBA00023055"/>
    </source>
</evidence>
<keyword evidence="8" id="KW-0345">HDL</keyword>
<evidence type="ECO:0000256" key="4">
    <source>
        <dbReference type="ARBA" id="ARBA00019937"/>
    </source>
</evidence>
<dbReference type="GeneID" id="127224340"/>
<dbReference type="CTD" id="55937"/>
<evidence type="ECO:0000256" key="11">
    <source>
        <dbReference type="ARBA" id="ARBA00025553"/>
    </source>
</evidence>
<keyword evidence="9" id="KW-0445">Lipid transport</keyword>
<evidence type="ECO:0000313" key="14">
    <source>
        <dbReference type="Proteomes" id="UP001152836"/>
    </source>
</evidence>
<dbReference type="GO" id="GO:0034375">
    <property type="term" value="P:high-density lipoprotein particle remodeling"/>
    <property type="evidence" value="ECO:0007669"/>
    <property type="project" value="TreeGrafter"/>
</dbReference>
<dbReference type="Pfam" id="PF11032">
    <property type="entry name" value="ApoM"/>
    <property type="match status" value="1"/>
</dbReference>
<dbReference type="GO" id="GO:0034380">
    <property type="term" value="P:high-density lipoprotein particle assembly"/>
    <property type="evidence" value="ECO:0007669"/>
    <property type="project" value="TreeGrafter"/>
</dbReference>
<keyword evidence="7 12" id="KW-0732">Signal</keyword>
<proteinExistence type="inferred from homology"/>
<evidence type="ECO:0000256" key="7">
    <source>
        <dbReference type="ARBA" id="ARBA00022729"/>
    </source>
</evidence>
<reference evidence="13" key="1">
    <citation type="submission" date="2022-06" db="EMBL/GenBank/DDBJ databases">
        <authorList>
            <person name="Andreotti S."/>
            <person name="Wyler E."/>
        </authorList>
    </citation>
    <scope>NUCLEOTIDE SEQUENCE</scope>
</reference>
<dbReference type="Gene3D" id="2.40.128.20">
    <property type="match status" value="1"/>
</dbReference>
<dbReference type="RefSeq" id="XP_051043308.1">
    <property type="nucleotide sequence ID" value="XM_051187351.1"/>
</dbReference>
<feature type="signal peptide" evidence="12">
    <location>
        <begin position="1"/>
        <end position="21"/>
    </location>
</feature>
<dbReference type="GO" id="GO:0005543">
    <property type="term" value="F:phospholipid binding"/>
    <property type="evidence" value="ECO:0007669"/>
    <property type="project" value="TreeGrafter"/>
</dbReference>
<organism evidence="13 14">
    <name type="scientific">Phodopus roborovskii</name>
    <name type="common">Roborovski's desert hamster</name>
    <name type="synonym">Cricetulus roborovskii</name>
    <dbReference type="NCBI Taxonomy" id="109678"/>
    <lineage>
        <taxon>Eukaryota</taxon>
        <taxon>Metazoa</taxon>
        <taxon>Chordata</taxon>
        <taxon>Craniata</taxon>
        <taxon>Vertebrata</taxon>
        <taxon>Euteleostomi</taxon>
        <taxon>Mammalia</taxon>
        <taxon>Eutheria</taxon>
        <taxon>Euarchontoglires</taxon>
        <taxon>Glires</taxon>
        <taxon>Rodentia</taxon>
        <taxon>Myomorpha</taxon>
        <taxon>Muroidea</taxon>
        <taxon>Cricetidae</taxon>
        <taxon>Cricetinae</taxon>
        <taxon>Phodopus</taxon>
    </lineage>
</organism>
<dbReference type="GO" id="GO:0034362">
    <property type="term" value="C:low-density lipoprotein particle"/>
    <property type="evidence" value="ECO:0007669"/>
    <property type="project" value="TreeGrafter"/>
</dbReference>
<evidence type="ECO:0000256" key="12">
    <source>
        <dbReference type="SAM" id="SignalP"/>
    </source>
</evidence>